<organism evidence="1 2">
    <name type="scientific">Paramecium primaurelia</name>
    <dbReference type="NCBI Taxonomy" id="5886"/>
    <lineage>
        <taxon>Eukaryota</taxon>
        <taxon>Sar</taxon>
        <taxon>Alveolata</taxon>
        <taxon>Ciliophora</taxon>
        <taxon>Intramacronucleata</taxon>
        <taxon>Oligohymenophorea</taxon>
        <taxon>Peniculida</taxon>
        <taxon>Parameciidae</taxon>
        <taxon>Paramecium</taxon>
    </lineage>
</organism>
<comment type="caution">
    <text evidence="1">The sequence shown here is derived from an EMBL/GenBank/DDBJ whole genome shotgun (WGS) entry which is preliminary data.</text>
</comment>
<protein>
    <submittedName>
        <fullName evidence="1">Uncharacterized protein</fullName>
    </submittedName>
</protein>
<sequence>MQIIVQIILHQKQYQEETIRMQCKQLTEEYQQLLEIICLLYHRLIIALQEIQFIFHTIDQWDMLLFPCMELLLLSLYNPIQQTGLGFGCTIMMQESPICKYLQLTMMELQKHQFIKVQFHLVQRLFNFLNCQQKSQSFTIKMEIPYTSICPQQRHKRIMLSDQLKFISKFSNLSKIFLILYLQKESIIQKKQNSHYIIYIIYNSLLKNQLLFDLNENFIYSKF</sequence>
<reference evidence="1" key="1">
    <citation type="submission" date="2021-01" db="EMBL/GenBank/DDBJ databases">
        <authorList>
            <consortium name="Genoscope - CEA"/>
            <person name="William W."/>
        </authorList>
    </citation>
    <scope>NUCLEOTIDE SEQUENCE</scope>
</reference>
<name>A0A8S1MZK2_PARPR</name>
<dbReference type="AlphaFoldDB" id="A0A8S1MZK2"/>
<gene>
    <name evidence="1" type="ORF">PPRIM_AZ9-3.1.T0750025</name>
</gene>
<keyword evidence="2" id="KW-1185">Reference proteome</keyword>
<proteinExistence type="predicted"/>
<evidence type="ECO:0000313" key="1">
    <source>
        <dbReference type="EMBL" id="CAD8085730.1"/>
    </source>
</evidence>
<dbReference type="EMBL" id="CAJJDM010000078">
    <property type="protein sequence ID" value="CAD8085730.1"/>
    <property type="molecule type" value="Genomic_DNA"/>
</dbReference>
<dbReference type="Proteomes" id="UP000688137">
    <property type="component" value="Unassembled WGS sequence"/>
</dbReference>
<accession>A0A8S1MZK2</accession>
<evidence type="ECO:0000313" key="2">
    <source>
        <dbReference type="Proteomes" id="UP000688137"/>
    </source>
</evidence>